<dbReference type="InterPro" id="IPR036534">
    <property type="entry name" value="GAR_dom_sf"/>
</dbReference>
<dbReference type="GO" id="GO:0000278">
    <property type="term" value="P:mitotic cell cycle"/>
    <property type="evidence" value="ECO:0007669"/>
    <property type="project" value="TreeGrafter"/>
</dbReference>
<keyword evidence="2" id="KW-0963">Cytoplasm</keyword>
<feature type="region of interest" description="Disordered" evidence="7">
    <location>
        <begin position="419"/>
        <end position="452"/>
    </location>
</feature>
<proteinExistence type="predicted"/>
<evidence type="ECO:0000259" key="8">
    <source>
        <dbReference type="PROSITE" id="PS51460"/>
    </source>
</evidence>
<evidence type="ECO:0000313" key="9">
    <source>
        <dbReference type="EMBL" id="CAG9333135.1"/>
    </source>
</evidence>
<feature type="domain" description="GAR" evidence="8">
    <location>
        <begin position="863"/>
        <end position="933"/>
    </location>
</feature>
<protein>
    <recommendedName>
        <fullName evidence="8">GAR domain-containing protein</fullName>
    </recommendedName>
</protein>
<feature type="region of interest" description="Disordered" evidence="7">
    <location>
        <begin position="231"/>
        <end position="297"/>
    </location>
</feature>
<dbReference type="GO" id="GO:0051295">
    <property type="term" value="P:establishment of meiotic spindle localization"/>
    <property type="evidence" value="ECO:0007669"/>
    <property type="project" value="TreeGrafter"/>
</dbReference>
<dbReference type="GO" id="GO:0007051">
    <property type="term" value="P:spindle organization"/>
    <property type="evidence" value="ECO:0007669"/>
    <property type="project" value="TreeGrafter"/>
</dbReference>
<feature type="compositionally biased region" description="Polar residues" evidence="7">
    <location>
        <begin position="264"/>
        <end position="275"/>
    </location>
</feature>
<gene>
    <name evidence="9" type="ORF">BSTOLATCC_MIC57955</name>
</gene>
<feature type="compositionally biased region" description="Low complexity" evidence="7">
    <location>
        <begin position="426"/>
        <end position="443"/>
    </location>
</feature>
<keyword evidence="4" id="KW-0112">Calmodulin-binding</keyword>
<dbReference type="PANTHER" id="PTHR22706:SF1">
    <property type="entry name" value="ASSEMBLY FACTOR FOR SPINDLE MICROTUBULES"/>
    <property type="match status" value="1"/>
</dbReference>
<dbReference type="GO" id="GO:0000922">
    <property type="term" value="C:spindle pole"/>
    <property type="evidence" value="ECO:0007669"/>
    <property type="project" value="TreeGrafter"/>
</dbReference>
<evidence type="ECO:0000256" key="6">
    <source>
        <dbReference type="SAM" id="Coils"/>
    </source>
</evidence>
<organism evidence="9 10">
    <name type="scientific">Blepharisma stoltei</name>
    <dbReference type="NCBI Taxonomy" id="1481888"/>
    <lineage>
        <taxon>Eukaryota</taxon>
        <taxon>Sar</taxon>
        <taxon>Alveolata</taxon>
        <taxon>Ciliophora</taxon>
        <taxon>Postciliodesmatophora</taxon>
        <taxon>Heterotrichea</taxon>
        <taxon>Heterotrichida</taxon>
        <taxon>Blepharismidae</taxon>
        <taxon>Blepharisma</taxon>
    </lineage>
</organism>
<evidence type="ECO:0000313" key="10">
    <source>
        <dbReference type="Proteomes" id="UP001162131"/>
    </source>
</evidence>
<reference evidence="9" key="1">
    <citation type="submission" date="2021-09" db="EMBL/GenBank/DDBJ databases">
        <authorList>
            <consortium name="AG Swart"/>
            <person name="Singh M."/>
            <person name="Singh A."/>
            <person name="Seah K."/>
            <person name="Emmerich C."/>
        </authorList>
    </citation>
    <scope>NUCLEOTIDE SEQUENCE</scope>
    <source>
        <strain evidence="9">ATCC30299</strain>
    </source>
</reference>
<dbReference type="Pfam" id="PF00612">
    <property type="entry name" value="IQ"/>
    <property type="match status" value="2"/>
</dbReference>
<evidence type="ECO:0000256" key="2">
    <source>
        <dbReference type="ARBA" id="ARBA00022490"/>
    </source>
</evidence>
<dbReference type="Gene3D" id="3.30.920.20">
    <property type="entry name" value="Gas2-like domain"/>
    <property type="match status" value="1"/>
</dbReference>
<dbReference type="PROSITE" id="PS51460">
    <property type="entry name" value="GAR"/>
    <property type="match status" value="1"/>
</dbReference>
<dbReference type="PROSITE" id="PS50096">
    <property type="entry name" value="IQ"/>
    <property type="match status" value="5"/>
</dbReference>
<dbReference type="GO" id="GO:0005516">
    <property type="term" value="F:calmodulin binding"/>
    <property type="evidence" value="ECO:0007669"/>
    <property type="project" value="UniProtKB-KW"/>
</dbReference>
<accession>A0AAU9KC28</accession>
<feature type="coiled-coil region" evidence="6">
    <location>
        <begin position="508"/>
        <end position="678"/>
    </location>
</feature>
<dbReference type="Gene3D" id="1.20.5.190">
    <property type="match status" value="2"/>
</dbReference>
<dbReference type="GO" id="GO:0008017">
    <property type="term" value="F:microtubule binding"/>
    <property type="evidence" value="ECO:0007669"/>
    <property type="project" value="InterPro"/>
</dbReference>
<evidence type="ECO:0000256" key="3">
    <source>
        <dbReference type="ARBA" id="ARBA00022737"/>
    </source>
</evidence>
<keyword evidence="3" id="KW-0677">Repeat</keyword>
<dbReference type="EMBL" id="CAJZBQ010000056">
    <property type="protein sequence ID" value="CAG9333135.1"/>
    <property type="molecule type" value="Genomic_DNA"/>
</dbReference>
<evidence type="ECO:0000256" key="4">
    <source>
        <dbReference type="ARBA" id="ARBA00022860"/>
    </source>
</evidence>
<comment type="caution">
    <text evidence="9">The sequence shown here is derived from an EMBL/GenBank/DDBJ whole genome shotgun (WGS) entry which is preliminary data.</text>
</comment>
<dbReference type="PANTHER" id="PTHR22706">
    <property type="entry name" value="ASSEMBLY FACTOR FOR SPINDLE MICROTUBULES"/>
    <property type="match status" value="1"/>
</dbReference>
<keyword evidence="6" id="KW-0175">Coiled coil</keyword>
<evidence type="ECO:0000256" key="7">
    <source>
        <dbReference type="SAM" id="MobiDB-lite"/>
    </source>
</evidence>
<dbReference type="SMART" id="SM00015">
    <property type="entry name" value="IQ"/>
    <property type="match status" value="5"/>
</dbReference>
<dbReference type="Proteomes" id="UP001162131">
    <property type="component" value="Unassembled WGS sequence"/>
</dbReference>
<dbReference type="InterPro" id="IPR051185">
    <property type="entry name" value="ASPM"/>
</dbReference>
<keyword evidence="5" id="KW-0206">Cytoskeleton</keyword>
<evidence type="ECO:0000256" key="5">
    <source>
        <dbReference type="ARBA" id="ARBA00023212"/>
    </source>
</evidence>
<dbReference type="SUPFAM" id="SSF143575">
    <property type="entry name" value="GAS2 domain-like"/>
    <property type="match status" value="1"/>
</dbReference>
<evidence type="ECO:0000256" key="1">
    <source>
        <dbReference type="ARBA" id="ARBA00004245"/>
    </source>
</evidence>
<name>A0AAU9KC28_9CILI</name>
<dbReference type="InterPro" id="IPR003108">
    <property type="entry name" value="GAR_dom"/>
</dbReference>
<feature type="compositionally biased region" description="Basic and acidic residues" evidence="7">
    <location>
        <begin position="282"/>
        <end position="294"/>
    </location>
</feature>
<comment type="subcellular location">
    <subcellularLocation>
        <location evidence="1">Cytoplasm</location>
        <location evidence="1">Cytoskeleton</location>
    </subcellularLocation>
</comment>
<sequence>MDSKLLIIEFREVYLPWASDPMKTTIRVNVNGKASTLMYQNSIEVQLASLSGDIQIHIVIQSENLALGSLSFSLGQLFKDNFTKEAEQLIKVEIPIEIVRIKLPKDVKQGIARVRLGAVIYDSKPREVENKKIVEEIVLQSKEVENAGEIEVKNQEKDEEAMFIKSASRGYIARKWFNEEKKKTEDSHILIQSAARGYVERKSITAEEPQGESSPKSPVLLQSVFRSYLSRKKTQPKTEENPAEEVQVTADQKQTEKTEEGESSLKSSDLLQSVSEPYLSHNENKPTEENKEVAESEGIADQNLEENEEKSPILIQSVCRGYLQRKKVPERAAPVVEDLCIKSAARGYLIRKNLNQSKKKPRPPLLNVDGKISGSENSYLGQIKQSEYYYKFASNILDKLRAELGPSFARILEEATSLGSKSPTKSPVRGSSRSGTRSPSKSPYKQTTKSSFSSFADEEETYIEIPSKRDIFLEKISGKNPQSLVLAIIGLIAKRNLFDIQAFETTAMKELLEAKDKAIELLDNSMKETHEQIAAEVEDLNEIEKALKEDIDKMQKAIIVHKNKSEELNNRKKLLKIEIEKLKESKIENISGIEKENIENLKIELNYYEKQRVDIENKLNQNVREFSHNLEELMNESNKLIVEKEEIGENLEKSKKELNAAKRDQERLLNEIKRLEGFIGIENEQNSVKILYDKLSSSHVQALEKLNSSINSLKLQKEEINSNCLMLHQKIESDIKKYSNSQLSYNKKIEDYNAIISTLNQNLHKLKIYIDQLEEIYNKKASIDHHFDTLLKNYEQNLEVKDALTEELSHFSDFMFALSQSFLKEHRIYKSLQLILEEKNYELKSMRLVVAEVKQSNPVYFPVKGDEIDEALAEYLNSRDQIIQLPFIRETSGNYYYGTRRALIKFERGKLSVKVGGGFLPIDEFIEAYTEVELEKFHMRNLGTSPRMKKFLGKWAGGILKDEQGSPEELRENLVRAAEKQAFISIYGVKSERISNSPSPKKSTEEFSI</sequence>
<dbReference type="AlphaFoldDB" id="A0AAU9KC28"/>
<keyword evidence="10" id="KW-1185">Reference proteome</keyword>
<dbReference type="InterPro" id="IPR000048">
    <property type="entry name" value="IQ_motif_EF-hand-BS"/>
</dbReference>